<dbReference type="EMBL" id="MAVT02003240">
    <property type="protein sequence ID" value="POS68758.1"/>
    <property type="molecule type" value="Genomic_DNA"/>
</dbReference>
<dbReference type="PANTHER" id="PTHR44051:SF8">
    <property type="entry name" value="GLUTATHIONE S-TRANSFERASE GSTA"/>
    <property type="match status" value="1"/>
</dbReference>
<dbReference type="Pfam" id="PF13410">
    <property type="entry name" value="GST_C_2"/>
    <property type="match status" value="1"/>
</dbReference>
<feature type="domain" description="GST N-terminal" evidence="2">
    <location>
        <begin position="1"/>
        <end position="78"/>
    </location>
</feature>
<dbReference type="SFLD" id="SFLDG01151">
    <property type="entry name" value="Main.2:_Nu-like"/>
    <property type="match status" value="1"/>
</dbReference>
<evidence type="ECO:0000256" key="1">
    <source>
        <dbReference type="ARBA" id="ARBA00007409"/>
    </source>
</evidence>
<accession>A0A2P5HES1</accession>
<dbReference type="SUPFAM" id="SSF52833">
    <property type="entry name" value="Thioredoxin-like"/>
    <property type="match status" value="1"/>
</dbReference>
<dbReference type="GO" id="GO:0016740">
    <property type="term" value="F:transferase activity"/>
    <property type="evidence" value="ECO:0007669"/>
    <property type="project" value="UniProtKB-KW"/>
</dbReference>
<dbReference type="Pfam" id="PF02798">
    <property type="entry name" value="GST_N"/>
    <property type="match status" value="1"/>
</dbReference>
<dbReference type="InterPro" id="IPR010987">
    <property type="entry name" value="Glutathione-S-Trfase_C-like"/>
</dbReference>
<organism evidence="4 5">
    <name type="scientific">Diaporthe helianthi</name>
    <dbReference type="NCBI Taxonomy" id="158607"/>
    <lineage>
        <taxon>Eukaryota</taxon>
        <taxon>Fungi</taxon>
        <taxon>Dikarya</taxon>
        <taxon>Ascomycota</taxon>
        <taxon>Pezizomycotina</taxon>
        <taxon>Sordariomycetes</taxon>
        <taxon>Sordariomycetidae</taxon>
        <taxon>Diaporthales</taxon>
        <taxon>Diaporthaceae</taxon>
        <taxon>Diaporthe</taxon>
    </lineage>
</organism>
<dbReference type="STRING" id="158607.A0A2P5HES1"/>
<evidence type="ECO:0000259" key="3">
    <source>
        <dbReference type="PROSITE" id="PS50405"/>
    </source>
</evidence>
<evidence type="ECO:0000313" key="4">
    <source>
        <dbReference type="EMBL" id="POS68758.1"/>
    </source>
</evidence>
<gene>
    <name evidence="4" type="ORF">DHEL01_v212849</name>
</gene>
<dbReference type="SUPFAM" id="SSF47616">
    <property type="entry name" value="GST C-terminal domain-like"/>
    <property type="match status" value="1"/>
</dbReference>
<dbReference type="InParanoid" id="A0A2P5HES1"/>
<feature type="domain" description="GST C-terminal" evidence="3">
    <location>
        <begin position="85"/>
        <end position="212"/>
    </location>
</feature>
<keyword evidence="5" id="KW-1185">Reference proteome</keyword>
<feature type="non-terminal residue" evidence="4">
    <location>
        <position position="1"/>
    </location>
</feature>
<dbReference type="SFLD" id="SFLDG00358">
    <property type="entry name" value="Main_(cytGST)"/>
    <property type="match status" value="1"/>
</dbReference>
<comment type="similarity">
    <text evidence="1">Belongs to the GST superfamily.</text>
</comment>
<dbReference type="PANTHER" id="PTHR44051">
    <property type="entry name" value="GLUTATHIONE S-TRANSFERASE-RELATED"/>
    <property type="match status" value="1"/>
</dbReference>
<name>A0A2P5HES1_DIAHE</name>
<dbReference type="InterPro" id="IPR036282">
    <property type="entry name" value="Glutathione-S-Trfase_C_sf"/>
</dbReference>
<evidence type="ECO:0000259" key="2">
    <source>
        <dbReference type="PROSITE" id="PS50404"/>
    </source>
</evidence>
<protein>
    <submittedName>
        <fullName evidence="4">Glutathione S-transferase</fullName>
    </submittedName>
</protein>
<dbReference type="InterPro" id="IPR036249">
    <property type="entry name" value="Thioredoxin-like_sf"/>
</dbReference>
<reference evidence="4" key="1">
    <citation type="submission" date="2017-09" db="EMBL/GenBank/DDBJ databases">
        <title>Polyketide synthases of a Diaporthe helianthi virulent isolate.</title>
        <authorList>
            <person name="Baroncelli R."/>
        </authorList>
    </citation>
    <scope>NUCLEOTIDE SEQUENCE [LARGE SCALE GENOMIC DNA]</scope>
    <source>
        <strain evidence="4">7/96</strain>
    </source>
</reference>
<comment type="caution">
    <text evidence="4">The sequence shown here is derived from an EMBL/GenBank/DDBJ whole genome shotgun (WGS) entry which is preliminary data.</text>
</comment>
<dbReference type="Gene3D" id="1.20.1050.10">
    <property type="match status" value="1"/>
</dbReference>
<proteinExistence type="inferred from homology"/>
<dbReference type="InterPro" id="IPR040079">
    <property type="entry name" value="Glutathione_S-Trfase"/>
</dbReference>
<dbReference type="Gene3D" id="3.40.30.10">
    <property type="entry name" value="Glutaredoxin"/>
    <property type="match status" value="1"/>
</dbReference>
<dbReference type="SFLD" id="SFLDS00019">
    <property type="entry name" value="Glutathione_Transferase_(cytos"/>
    <property type="match status" value="1"/>
</dbReference>
<dbReference type="CDD" id="cd03048">
    <property type="entry name" value="GST_N_Ure2p_like"/>
    <property type="match status" value="1"/>
</dbReference>
<dbReference type="FunCoup" id="A0A2P5HES1">
    <property type="interactions" value="724"/>
</dbReference>
<dbReference type="AlphaFoldDB" id="A0A2P5HES1"/>
<dbReference type="PROSITE" id="PS50405">
    <property type="entry name" value="GST_CTER"/>
    <property type="match status" value="1"/>
</dbReference>
<dbReference type="OrthoDB" id="422574at2759"/>
<dbReference type="Proteomes" id="UP000094444">
    <property type="component" value="Unassembled WGS sequence"/>
</dbReference>
<dbReference type="InterPro" id="IPR004045">
    <property type="entry name" value="Glutathione_S-Trfase_N"/>
</dbReference>
<dbReference type="PROSITE" id="PS50404">
    <property type="entry name" value="GST_NTER"/>
    <property type="match status" value="1"/>
</dbReference>
<evidence type="ECO:0000313" key="5">
    <source>
        <dbReference type="Proteomes" id="UP000094444"/>
    </source>
</evidence>
<sequence length="240" mass="27969">GTPNPLKISIALEELGLKYNLHHIKLFEHEQKEHWFLDINPNGRIPAIIDTTEDGQQLKIWESGAILQYLVDRYDENHQISYPRGTKEHWEMTSWLFWQMSGLGPSQGQANHFEMSAPGDNSYALKRYVNETRRLYRTMDEALAQNPFGYLVGDRVTIADIAIWPWTTAFKYSGLSQIDEFPHVKEWMYKLLARPGFEKGRNVPSPHIYLQLNELSHEELKKIGRGRSGWIQEAMKRDAE</sequence>